<dbReference type="CDD" id="cd14752">
    <property type="entry name" value="GH31_N"/>
    <property type="match status" value="1"/>
</dbReference>
<dbReference type="STRING" id="1121105.GCA_000421665_01813"/>
<dbReference type="InterPro" id="IPR051816">
    <property type="entry name" value="Glycosyl_Hydrolase_31"/>
</dbReference>
<feature type="domain" description="Glycosyl hydrolase family 31 C-terminal" evidence="5">
    <location>
        <begin position="897"/>
        <end position="981"/>
    </location>
</feature>
<dbReference type="GO" id="GO:0030246">
    <property type="term" value="F:carbohydrate binding"/>
    <property type="evidence" value="ECO:0007669"/>
    <property type="project" value="InterPro"/>
</dbReference>
<dbReference type="InterPro" id="IPR000322">
    <property type="entry name" value="Glyco_hydro_31_TIM"/>
</dbReference>
<dbReference type="SUPFAM" id="SSF74650">
    <property type="entry name" value="Galactose mutarotase-like"/>
    <property type="match status" value="1"/>
</dbReference>
<dbReference type="InterPro" id="IPR013783">
    <property type="entry name" value="Ig-like_fold"/>
</dbReference>
<dbReference type="Pfam" id="PF13802">
    <property type="entry name" value="Gal_mutarotas_2"/>
    <property type="match status" value="1"/>
</dbReference>
<evidence type="ECO:0000259" key="4">
    <source>
        <dbReference type="Pfam" id="PF13802"/>
    </source>
</evidence>
<keyword evidence="2 6" id="KW-0378">Hydrolase</keyword>
<dbReference type="SUPFAM" id="SSF51445">
    <property type="entry name" value="(Trans)glycosidases"/>
    <property type="match status" value="1"/>
</dbReference>
<sequence length="1053" mass="121542">MKLEQTFSEVLEQYNDLLNSSVNTNAIYNLNTELDNLPVAAAIVWLKVKSNIELGEDDYVVINAIQSKWSMEYSNVFEEDEDIYTSNLAIFYITLSEVKNAYQLYDLQKSLTDIRDYVFNHMIREGSLISSLKKNNPDYDLVLSVLPFGLFAPEDLIMVSGMNKLLSYNKSIDPNTAALLGIYFTEKYDFVRADSYLNQAENHSSEDTVLIKILETYLQQKKENISTSVFIHKPLGNSNVYNQLPYERAPHYPTVKEKCVFNVQVNASDIQEVFMHLEGIAEKFPCRLVDETLRIYQAVVEIPANYQGGNYFFTLISEKNEKSEVYELAIQKNSALNRIEFIGSNEKENIYSIKNEEESIYLLFQETKLLLSQEKPELDSIEVNKKMARIDSQNHLFVSNETLAFSLSEDFVEIHELVGKGIIGTTLRIKDKAQIYYGFGERYNSVNQLGNTIDCFVYNQYRDQGTRTYMPMPYYFTDCNYGLFINSNYYTRFDLQDSNKFEVDIYIETGENNVLAEIDLLHGDMKEMISQYIGCTGEPLMVPSWTLGPWMSSNNWDRDSVVREQIELTNKYDIPATVIVLEQWSDETTYYMFNDAQYPMLMPGEVHTYDQMNFPEWGRWPDPKALVNHCHENGLKFILWQIPIEKYLNQQNHPLKDQDEAYMIEKGFVVKNIDGSPYRIPENWFTDSLLMDFTNEEAKEWWFKKRQYLLDIGVDGFKTDGGEMVYGADVMFSDGSNGREMRNRYPKEYIKAYYEFAQQNQGITFSRSGYTGAQGYPAHWAGDERSTFDAFNRQLIAGINSGMSGVIFWGWDLAGFNGDIPTAELFMRSSSMAAFCPIMQYHAESKGEFNQDRTPWNIAERTQTPEVIDVYRFFANTRMNLMPYIYNQSLKSVNEKTPLMRAMQIEFPNEDFKNCYDEFMFGKSLLVAPVIHEGMISRKVKLPEGTWVDFWNHSVVQGGKTIHVNAEFDQIPVFIKENSAILLNLGESKTIGESIGNDLTKYTNAKLVVVAKDSFSETIEDHLGNLITIDADANNRKVSVSQKLPIEVELIWL</sequence>
<dbReference type="EMBL" id="DQHO01000015">
    <property type="protein sequence ID" value="HCS93484.1"/>
    <property type="molecule type" value="Genomic_DNA"/>
</dbReference>
<evidence type="ECO:0000259" key="5">
    <source>
        <dbReference type="Pfam" id="PF21365"/>
    </source>
</evidence>
<evidence type="ECO:0000256" key="2">
    <source>
        <dbReference type="RuleBase" id="RU361185"/>
    </source>
</evidence>
<name>A0A3D4S3S6_9ENTE</name>
<dbReference type="Proteomes" id="UP000262195">
    <property type="component" value="Unassembled WGS sequence"/>
</dbReference>
<organism evidence="6 7">
    <name type="scientific">Bavariicoccus seileri</name>
    <dbReference type="NCBI Taxonomy" id="549685"/>
    <lineage>
        <taxon>Bacteria</taxon>
        <taxon>Bacillati</taxon>
        <taxon>Bacillota</taxon>
        <taxon>Bacilli</taxon>
        <taxon>Lactobacillales</taxon>
        <taxon>Enterococcaceae</taxon>
        <taxon>Bavariicoccus</taxon>
    </lineage>
</organism>
<dbReference type="PANTHER" id="PTHR43863:SF2">
    <property type="entry name" value="MALTASE-GLUCOAMYLASE"/>
    <property type="match status" value="1"/>
</dbReference>
<reference evidence="6 7" key="1">
    <citation type="journal article" date="2018" name="Nat. Biotechnol.">
        <title>A standardized bacterial taxonomy based on genome phylogeny substantially revises the tree of life.</title>
        <authorList>
            <person name="Parks D.H."/>
            <person name="Chuvochina M."/>
            <person name="Waite D.W."/>
            <person name="Rinke C."/>
            <person name="Skarshewski A."/>
            <person name="Chaumeil P.A."/>
            <person name="Hugenholtz P."/>
        </authorList>
    </citation>
    <scope>NUCLEOTIDE SEQUENCE [LARGE SCALE GENOMIC DNA]</scope>
    <source>
        <strain evidence="6">UBA11306</strain>
    </source>
</reference>
<comment type="caution">
    <text evidence="6">The sequence shown here is derived from an EMBL/GenBank/DDBJ whole genome shotgun (WGS) entry which is preliminary data.</text>
</comment>
<dbReference type="InterPro" id="IPR025887">
    <property type="entry name" value="Glyco_hydro_31_N_dom"/>
</dbReference>
<dbReference type="GO" id="GO:0004553">
    <property type="term" value="F:hydrolase activity, hydrolyzing O-glycosyl compounds"/>
    <property type="evidence" value="ECO:0007669"/>
    <property type="project" value="InterPro"/>
</dbReference>
<dbReference type="Gene3D" id="2.60.40.1180">
    <property type="entry name" value="Golgi alpha-mannosidase II"/>
    <property type="match status" value="1"/>
</dbReference>
<accession>A0A3D4S3S6</accession>
<gene>
    <name evidence="6" type="ORF">DIW15_02095</name>
</gene>
<evidence type="ECO:0000313" key="7">
    <source>
        <dbReference type="Proteomes" id="UP000262195"/>
    </source>
</evidence>
<evidence type="ECO:0000313" key="6">
    <source>
        <dbReference type="EMBL" id="HCS93484.1"/>
    </source>
</evidence>
<feature type="domain" description="Glycoside hydrolase family 31 N-terminal" evidence="4">
    <location>
        <begin position="345"/>
        <end position="494"/>
    </location>
</feature>
<dbReference type="AlphaFoldDB" id="A0A3D4S3S6"/>
<protein>
    <submittedName>
        <fullName evidence="6">Glycosyl hydrolase</fullName>
    </submittedName>
</protein>
<dbReference type="InterPro" id="IPR017853">
    <property type="entry name" value="GH"/>
</dbReference>
<evidence type="ECO:0000256" key="1">
    <source>
        <dbReference type="ARBA" id="ARBA00007806"/>
    </source>
</evidence>
<evidence type="ECO:0000259" key="3">
    <source>
        <dbReference type="Pfam" id="PF01055"/>
    </source>
</evidence>
<dbReference type="CDD" id="cd06597">
    <property type="entry name" value="GH31_transferase_CtsY"/>
    <property type="match status" value="1"/>
</dbReference>
<dbReference type="Gene3D" id="2.60.40.1760">
    <property type="entry name" value="glycosyl hydrolase (family 31)"/>
    <property type="match status" value="1"/>
</dbReference>
<comment type="similarity">
    <text evidence="1 2">Belongs to the glycosyl hydrolase 31 family.</text>
</comment>
<proteinExistence type="inferred from homology"/>
<feature type="domain" description="Glycoside hydrolase family 31 TIM barrel" evidence="3">
    <location>
        <begin position="539"/>
        <end position="887"/>
    </location>
</feature>
<dbReference type="SUPFAM" id="SSF51011">
    <property type="entry name" value="Glycosyl hydrolase domain"/>
    <property type="match status" value="1"/>
</dbReference>
<dbReference type="Gene3D" id="2.60.40.10">
    <property type="entry name" value="Immunoglobulins"/>
    <property type="match status" value="1"/>
</dbReference>
<dbReference type="InterPro" id="IPR011013">
    <property type="entry name" value="Gal_mutarotase_sf_dom"/>
</dbReference>
<dbReference type="GO" id="GO:0005975">
    <property type="term" value="P:carbohydrate metabolic process"/>
    <property type="evidence" value="ECO:0007669"/>
    <property type="project" value="InterPro"/>
</dbReference>
<keyword evidence="2" id="KW-0326">Glycosidase</keyword>
<dbReference type="Pfam" id="PF01055">
    <property type="entry name" value="Glyco_hydro_31_2nd"/>
    <property type="match status" value="1"/>
</dbReference>
<dbReference type="Gene3D" id="3.20.20.80">
    <property type="entry name" value="Glycosidases"/>
    <property type="match status" value="1"/>
</dbReference>
<dbReference type="InterPro" id="IPR048395">
    <property type="entry name" value="Glyco_hydro_31_C"/>
</dbReference>
<dbReference type="Pfam" id="PF21365">
    <property type="entry name" value="Glyco_hydro_31_3rd"/>
    <property type="match status" value="1"/>
</dbReference>
<dbReference type="InterPro" id="IPR013780">
    <property type="entry name" value="Glyco_hydro_b"/>
</dbReference>
<dbReference type="PANTHER" id="PTHR43863">
    <property type="entry name" value="HYDROLASE, PUTATIVE (AFU_ORTHOLOGUE AFUA_1G03140)-RELATED"/>
    <property type="match status" value="1"/>
</dbReference>